<feature type="chain" id="PRO_5031096742" evidence="2">
    <location>
        <begin position="29"/>
        <end position="148"/>
    </location>
</feature>
<dbReference type="AlphaFoldDB" id="A0A7U7GFM0"/>
<protein>
    <submittedName>
        <fullName evidence="3">Uncharacterized protein</fullName>
    </submittedName>
</protein>
<sequence>MLKKQRFAATLLVIGLTAGLAGWTTVQAADPAPPVAKPTASPPAQAADSTKKEWLLPTGEHWVKGTETEKRAYILGILNMAMIEYQLAGPRPKHRTTVVNLVKSLDGMTVPQIVELVDGYYKASPDHQQRPVVEVIWFELVVPKTKKG</sequence>
<organism evidence="3 4">
    <name type="scientific">Candidatus Contendobacter odensis Run_B_J11</name>
    <dbReference type="NCBI Taxonomy" id="1400861"/>
    <lineage>
        <taxon>Bacteria</taxon>
        <taxon>Pseudomonadati</taxon>
        <taxon>Pseudomonadota</taxon>
        <taxon>Gammaproteobacteria</taxon>
        <taxon>Candidatus Competibacteraceae</taxon>
        <taxon>Candidatus Contendibacter</taxon>
    </lineage>
</organism>
<dbReference type="Proteomes" id="UP000019184">
    <property type="component" value="Unassembled WGS sequence"/>
</dbReference>
<dbReference type="RefSeq" id="WP_051498151.1">
    <property type="nucleotide sequence ID" value="NZ_CBTK010000302.1"/>
</dbReference>
<gene>
    <name evidence="3" type="ORF">BN874_830072</name>
</gene>
<comment type="caution">
    <text evidence="3">The sequence shown here is derived from an EMBL/GenBank/DDBJ whole genome shotgun (WGS) entry which is preliminary data.</text>
</comment>
<keyword evidence="4" id="KW-1185">Reference proteome</keyword>
<dbReference type="EMBL" id="CBTK010000302">
    <property type="protein sequence ID" value="CDH47519.1"/>
    <property type="molecule type" value="Genomic_DNA"/>
</dbReference>
<dbReference type="OrthoDB" id="6889413at2"/>
<proteinExistence type="predicted"/>
<evidence type="ECO:0000313" key="4">
    <source>
        <dbReference type="Proteomes" id="UP000019184"/>
    </source>
</evidence>
<evidence type="ECO:0000313" key="3">
    <source>
        <dbReference type="EMBL" id="CDH47519.1"/>
    </source>
</evidence>
<accession>A0A7U7GFM0</accession>
<evidence type="ECO:0000256" key="2">
    <source>
        <dbReference type="SAM" id="SignalP"/>
    </source>
</evidence>
<feature type="region of interest" description="Disordered" evidence="1">
    <location>
        <begin position="31"/>
        <end position="50"/>
    </location>
</feature>
<keyword evidence="2" id="KW-0732">Signal</keyword>
<reference evidence="3 4" key="1">
    <citation type="journal article" date="2014" name="ISME J.">
        <title>Candidatus Competibacter-lineage genomes retrieved from metagenomes reveal functional metabolic diversity.</title>
        <authorList>
            <person name="McIlroy S.J."/>
            <person name="Albertsen M."/>
            <person name="Andresen E.K."/>
            <person name="Saunders A.M."/>
            <person name="Kristiansen R."/>
            <person name="Stokholm-Bjerregaard M."/>
            <person name="Nielsen K.L."/>
            <person name="Nielsen P.H."/>
        </authorList>
    </citation>
    <scope>NUCLEOTIDE SEQUENCE [LARGE SCALE GENOMIC DNA]</scope>
    <source>
        <strain evidence="3 4">Run_B_J11</strain>
    </source>
</reference>
<name>A0A7U7GFM0_9GAMM</name>
<feature type="signal peptide" evidence="2">
    <location>
        <begin position="1"/>
        <end position="28"/>
    </location>
</feature>
<evidence type="ECO:0000256" key="1">
    <source>
        <dbReference type="SAM" id="MobiDB-lite"/>
    </source>
</evidence>